<evidence type="ECO:0000256" key="2">
    <source>
        <dbReference type="ARBA" id="ARBA00022603"/>
    </source>
</evidence>
<dbReference type="GO" id="GO:0003886">
    <property type="term" value="F:DNA (cytosine-5-)-methyltransferase activity"/>
    <property type="evidence" value="ECO:0007669"/>
    <property type="project" value="UniProtKB-EC"/>
</dbReference>
<evidence type="ECO:0000256" key="1">
    <source>
        <dbReference type="ARBA" id="ARBA00011975"/>
    </source>
</evidence>
<dbReference type="SUPFAM" id="SSF53335">
    <property type="entry name" value="S-adenosyl-L-methionine-dependent methyltransferases"/>
    <property type="match status" value="1"/>
</dbReference>
<comment type="similarity">
    <text evidence="6 7">Belongs to the class I-like SAM-binding methyltransferase superfamily. C5-methyltransferase family.</text>
</comment>
<sequence length="409" mass="46592">MMKINNIELFAGAGGLADGLEQSGNIQLLSAVEWLKPQVRTLVNRLESKYNIQDAKEIVLNFDIQRTEELINGWSNDEEFGSSPGLAKIVGNKEVHMISGGPPCQAYSLAGRVRDNNGMKDDYRNFLFESYIKVVEYFQPKIILFENVEGILSAIPTGEKITSLIKQGFNNIGYEIIDDLRKNALFDMSDFGVPQKRKRVIIIGVRRDNQSTDYQEILKQIYSLIHNLSTHQQTKTVRDAISDLPPLYPVENPTRTKAYTNDSSINGHSSRFHNERDKEIFKMLAKDLEEGTNKYTSTNALKELYFEVTGKKSNVHKYFVLRWDEPSNTIPAHLKKDGLRHIHPDPSQSRSITVREAARLQTFDDDFMFNESQMNNFEMIGNAVPPLFAKKIGEIIPSILKLIKDMEKA</sequence>
<dbReference type="PRINTS" id="PR00105">
    <property type="entry name" value="C5METTRFRASE"/>
</dbReference>
<feature type="active site" evidence="6">
    <location>
        <position position="104"/>
    </location>
</feature>
<reference evidence="9 10" key="1">
    <citation type="journal article" date="2020" name="Microbiol. Resour. Announc.">
        <title>Complete Genome Sequence of Streptococcus salivarius DB-B5, a Novel Probiotic Candidate Isolated from the Supragingival Plaque of a Healthy Female Subject.</title>
        <authorList>
            <person name="Fields F.R."/>
            <person name="Li X."/>
            <person name="Navarre W.W."/>
            <person name="Naito M."/>
        </authorList>
    </citation>
    <scope>NUCLEOTIDE SEQUENCE [LARGE SCALE GENOMIC DNA]</scope>
    <source>
        <strain evidence="9 10">DB-B5</strain>
    </source>
</reference>
<evidence type="ECO:0000256" key="3">
    <source>
        <dbReference type="ARBA" id="ARBA00022679"/>
    </source>
</evidence>
<evidence type="ECO:0000256" key="5">
    <source>
        <dbReference type="ARBA" id="ARBA00022747"/>
    </source>
</evidence>
<dbReference type="Pfam" id="PF00145">
    <property type="entry name" value="DNA_methylase"/>
    <property type="match status" value="1"/>
</dbReference>
<evidence type="ECO:0000256" key="8">
    <source>
        <dbReference type="SAM" id="MobiDB-lite"/>
    </source>
</evidence>
<dbReference type="PANTHER" id="PTHR10629">
    <property type="entry name" value="CYTOSINE-SPECIFIC METHYLTRANSFERASE"/>
    <property type="match status" value="1"/>
</dbReference>
<feature type="compositionally biased region" description="Polar residues" evidence="8">
    <location>
        <begin position="253"/>
        <end position="269"/>
    </location>
</feature>
<dbReference type="Proteomes" id="UP000516705">
    <property type="component" value="Chromosome"/>
</dbReference>
<protein>
    <recommendedName>
        <fullName evidence="1">DNA (cytosine-5-)-methyltransferase</fullName>
        <ecNumber evidence="1">2.1.1.37</ecNumber>
    </recommendedName>
</protein>
<keyword evidence="3 6" id="KW-0808">Transferase</keyword>
<dbReference type="PANTHER" id="PTHR10629:SF52">
    <property type="entry name" value="DNA (CYTOSINE-5)-METHYLTRANSFERASE 1"/>
    <property type="match status" value="1"/>
</dbReference>
<evidence type="ECO:0000256" key="7">
    <source>
        <dbReference type="RuleBase" id="RU000416"/>
    </source>
</evidence>
<keyword evidence="2 6" id="KW-0489">Methyltransferase</keyword>
<feature type="region of interest" description="Disordered" evidence="8">
    <location>
        <begin position="252"/>
        <end position="271"/>
    </location>
</feature>
<dbReference type="InterPro" id="IPR029063">
    <property type="entry name" value="SAM-dependent_MTases_sf"/>
</dbReference>
<organism evidence="9 10">
    <name type="scientific">Streptococcus salivarius</name>
    <dbReference type="NCBI Taxonomy" id="1304"/>
    <lineage>
        <taxon>Bacteria</taxon>
        <taxon>Bacillati</taxon>
        <taxon>Bacillota</taxon>
        <taxon>Bacilli</taxon>
        <taxon>Lactobacillales</taxon>
        <taxon>Streptococcaceae</taxon>
        <taxon>Streptococcus</taxon>
    </lineage>
</organism>
<dbReference type="Gene3D" id="3.90.120.10">
    <property type="entry name" value="DNA Methylase, subunit A, domain 2"/>
    <property type="match status" value="1"/>
</dbReference>
<evidence type="ECO:0000256" key="4">
    <source>
        <dbReference type="ARBA" id="ARBA00022691"/>
    </source>
</evidence>
<proteinExistence type="inferred from homology"/>
<dbReference type="EC" id="2.1.1.37" evidence="1"/>
<evidence type="ECO:0000313" key="9">
    <source>
        <dbReference type="EMBL" id="QMI51976.1"/>
    </source>
</evidence>
<dbReference type="EMBL" id="CP054153">
    <property type="protein sequence ID" value="QMI51976.1"/>
    <property type="molecule type" value="Genomic_DNA"/>
</dbReference>
<evidence type="ECO:0000313" key="10">
    <source>
        <dbReference type="Proteomes" id="UP000516705"/>
    </source>
</evidence>
<dbReference type="GO" id="GO:0009307">
    <property type="term" value="P:DNA restriction-modification system"/>
    <property type="evidence" value="ECO:0007669"/>
    <property type="project" value="UniProtKB-KW"/>
</dbReference>
<gene>
    <name evidence="9" type="ORF">HRE60_09125</name>
</gene>
<dbReference type="InterPro" id="IPR050390">
    <property type="entry name" value="C5-Methyltransferase"/>
</dbReference>
<dbReference type="REBASE" id="450744">
    <property type="entry name" value="M.SsaDBB5ORF9125P"/>
</dbReference>
<name>A0A7L6WMW4_STRSL</name>
<dbReference type="GO" id="GO:0032259">
    <property type="term" value="P:methylation"/>
    <property type="evidence" value="ECO:0007669"/>
    <property type="project" value="UniProtKB-KW"/>
</dbReference>
<evidence type="ECO:0000256" key="6">
    <source>
        <dbReference type="PROSITE-ProRule" id="PRU01016"/>
    </source>
</evidence>
<keyword evidence="4 6" id="KW-0949">S-adenosyl-L-methionine</keyword>
<dbReference type="InterPro" id="IPR001525">
    <property type="entry name" value="C5_MeTfrase"/>
</dbReference>
<keyword evidence="5" id="KW-0680">Restriction system</keyword>
<dbReference type="AlphaFoldDB" id="A0A7L6WMW4"/>
<dbReference type="Gene3D" id="3.40.50.150">
    <property type="entry name" value="Vaccinia Virus protein VP39"/>
    <property type="match status" value="1"/>
</dbReference>
<dbReference type="PROSITE" id="PS51679">
    <property type="entry name" value="SAM_MT_C5"/>
    <property type="match status" value="1"/>
</dbReference>
<dbReference type="NCBIfam" id="TIGR00675">
    <property type="entry name" value="dcm"/>
    <property type="match status" value="1"/>
</dbReference>
<accession>A0A7L6WMW4</accession>